<proteinExistence type="inferred from homology"/>
<evidence type="ECO:0000259" key="9">
    <source>
        <dbReference type="PROSITE" id="PS51855"/>
    </source>
</evidence>
<evidence type="ECO:0000256" key="8">
    <source>
        <dbReference type="HAMAP-Rule" id="MF_00139"/>
    </source>
</evidence>
<evidence type="ECO:0000313" key="11">
    <source>
        <dbReference type="Proteomes" id="UP001207337"/>
    </source>
</evidence>
<evidence type="ECO:0000256" key="2">
    <source>
        <dbReference type="ARBA" id="ARBA00004954"/>
    </source>
</evidence>
<dbReference type="PIRSF" id="PIRSF000414">
    <property type="entry name" value="AICARFT_IMPCHas"/>
    <property type="match status" value="1"/>
</dbReference>
<comment type="domain">
    <text evidence="8">The IMP cyclohydrolase activity resides in the N-terminal region.</text>
</comment>
<dbReference type="InterPro" id="IPR002695">
    <property type="entry name" value="PurH-like"/>
</dbReference>
<organism evidence="10 11">
    <name type="scientific">Fodinibius salicampi</name>
    <dbReference type="NCBI Taxonomy" id="1920655"/>
    <lineage>
        <taxon>Bacteria</taxon>
        <taxon>Pseudomonadati</taxon>
        <taxon>Balneolota</taxon>
        <taxon>Balneolia</taxon>
        <taxon>Balneolales</taxon>
        <taxon>Balneolaceae</taxon>
        <taxon>Fodinibius</taxon>
    </lineage>
</organism>
<dbReference type="Gene3D" id="3.40.140.20">
    <property type="match status" value="2"/>
</dbReference>
<evidence type="ECO:0000256" key="4">
    <source>
        <dbReference type="ARBA" id="ARBA00022679"/>
    </source>
</evidence>
<keyword evidence="6 8" id="KW-0378">Hydrolase</keyword>
<dbReference type="PANTHER" id="PTHR11692">
    <property type="entry name" value="BIFUNCTIONAL PURINE BIOSYNTHESIS PROTEIN PURH"/>
    <property type="match status" value="1"/>
</dbReference>
<dbReference type="SMART" id="SM00851">
    <property type="entry name" value="MGS"/>
    <property type="match status" value="1"/>
</dbReference>
<keyword evidence="11" id="KW-1185">Reference proteome</keyword>
<accession>A0ABT3Q1T9</accession>
<dbReference type="NCBIfam" id="TIGR00355">
    <property type="entry name" value="purH"/>
    <property type="match status" value="1"/>
</dbReference>
<gene>
    <name evidence="8 10" type="primary">purH</name>
    <name evidence="10" type="ORF">LQ318_14265</name>
</gene>
<evidence type="ECO:0000256" key="3">
    <source>
        <dbReference type="ARBA" id="ARBA00007667"/>
    </source>
</evidence>
<dbReference type="EMBL" id="JAJNDC010000004">
    <property type="protein sequence ID" value="MCW9714073.1"/>
    <property type="molecule type" value="Genomic_DNA"/>
</dbReference>
<comment type="catalytic activity">
    <reaction evidence="8">
        <text>(6R)-10-formyltetrahydrofolate + 5-amino-1-(5-phospho-beta-D-ribosyl)imidazole-4-carboxamide = 5-formamido-1-(5-phospho-D-ribosyl)imidazole-4-carboxamide + (6S)-5,6,7,8-tetrahydrofolate</text>
        <dbReference type="Rhea" id="RHEA:22192"/>
        <dbReference type="ChEBI" id="CHEBI:57453"/>
        <dbReference type="ChEBI" id="CHEBI:58467"/>
        <dbReference type="ChEBI" id="CHEBI:58475"/>
        <dbReference type="ChEBI" id="CHEBI:195366"/>
        <dbReference type="EC" id="2.1.2.3"/>
    </reaction>
</comment>
<dbReference type="SUPFAM" id="SSF52335">
    <property type="entry name" value="Methylglyoxal synthase-like"/>
    <property type="match status" value="1"/>
</dbReference>
<sequence>MSLQPLSELPEHNLSINRALLSVSDKTDIIPLARVLHQHDVEIISTGGTAQKIREAELPVTDVSEVTGFEECLDGRVKTLHPIIHGGLLGRTSHQSDLDEMKQLNIDPIELVVVNLYPFKETIDNSDCTPAIATENIDIGGPTMIRAAAKNFAHVCVLTAPKQYDDFIASLEQENGIPFTKRRQWARQAFNHTAHYDTHIANYFNTLDTKSEEQPEQLNISLPKSQELRYGENPHQKAAVYGYQEEFIDCFHGKQLSYNNFLDVDAALRLIADFKDSDPTCAIFKHTVPCGVASDENLTKAWEKAFQTDTKSPFGGIVAVNQELDLDTAKKIDEIFTEIIIAPSYTEDALSLLRQKKKRRLIRQKKYLSDSSEQQFRSIFGGALSQDLDFSILDENDLKVVTKRQPSQKELRDMLFAWQVVKHVKSNAIVYAKDQQTIGIGTGQTSRVEASQIAIAKAKEEGLSIEGTAIASDAFFPFPDGVEAAAKAGATAVIQPGGSIRDDQVIETADALDLTMVFTDKRLFRH</sequence>
<dbReference type="Proteomes" id="UP001207337">
    <property type="component" value="Unassembled WGS sequence"/>
</dbReference>
<evidence type="ECO:0000256" key="6">
    <source>
        <dbReference type="ARBA" id="ARBA00022801"/>
    </source>
</evidence>
<evidence type="ECO:0000256" key="1">
    <source>
        <dbReference type="ARBA" id="ARBA00004844"/>
    </source>
</evidence>
<dbReference type="EC" id="3.5.4.10" evidence="8"/>
<name>A0ABT3Q1T9_9BACT</name>
<dbReference type="InterPro" id="IPR024051">
    <property type="entry name" value="AICAR_Tfase_dup_dom_sf"/>
</dbReference>
<keyword evidence="7 8" id="KW-0511">Multifunctional enzyme</keyword>
<keyword evidence="5 8" id="KW-0658">Purine biosynthesis</keyword>
<evidence type="ECO:0000256" key="7">
    <source>
        <dbReference type="ARBA" id="ARBA00023268"/>
    </source>
</evidence>
<dbReference type="Gene3D" id="3.40.50.1380">
    <property type="entry name" value="Methylglyoxal synthase-like domain"/>
    <property type="match status" value="1"/>
</dbReference>
<dbReference type="PANTHER" id="PTHR11692:SF0">
    <property type="entry name" value="BIFUNCTIONAL PURINE BIOSYNTHESIS PROTEIN ATIC"/>
    <property type="match status" value="1"/>
</dbReference>
<dbReference type="RefSeq" id="WP_265791141.1">
    <property type="nucleotide sequence ID" value="NZ_BAABRS010000004.1"/>
</dbReference>
<dbReference type="GO" id="GO:0004643">
    <property type="term" value="F:phosphoribosylaminoimidazolecarboxamide formyltransferase activity"/>
    <property type="evidence" value="ECO:0007669"/>
    <property type="project" value="UniProtKB-EC"/>
</dbReference>
<keyword evidence="4 8" id="KW-0808">Transferase</keyword>
<dbReference type="Pfam" id="PF01808">
    <property type="entry name" value="AICARFT_IMPCHas"/>
    <property type="match status" value="1"/>
</dbReference>
<comment type="catalytic activity">
    <reaction evidence="8">
        <text>IMP + H2O = 5-formamido-1-(5-phospho-D-ribosyl)imidazole-4-carboxamide</text>
        <dbReference type="Rhea" id="RHEA:18445"/>
        <dbReference type="ChEBI" id="CHEBI:15377"/>
        <dbReference type="ChEBI" id="CHEBI:58053"/>
        <dbReference type="ChEBI" id="CHEBI:58467"/>
        <dbReference type="EC" id="3.5.4.10"/>
    </reaction>
</comment>
<evidence type="ECO:0000313" key="10">
    <source>
        <dbReference type="EMBL" id="MCW9714073.1"/>
    </source>
</evidence>
<comment type="pathway">
    <text evidence="1 8">Purine metabolism; IMP biosynthesis via de novo pathway; IMP from 5-formamido-1-(5-phospho-D-ribosyl)imidazole-4-carboxamide: step 1/1.</text>
</comment>
<dbReference type="CDD" id="cd01421">
    <property type="entry name" value="IMPCH"/>
    <property type="match status" value="1"/>
</dbReference>
<reference evidence="10 11" key="1">
    <citation type="submission" date="2021-11" db="EMBL/GenBank/DDBJ databases">
        <title>Aliifidinibius sp. nov., a new bacterium isolated from saline soil.</title>
        <authorList>
            <person name="Galisteo C."/>
            <person name="De La Haba R."/>
            <person name="Sanchez-Porro C."/>
            <person name="Ventosa A."/>
        </authorList>
    </citation>
    <scope>NUCLEOTIDE SEQUENCE [LARGE SCALE GENOMIC DNA]</scope>
    <source>
        <strain evidence="10 11">KACC 190600</strain>
    </source>
</reference>
<dbReference type="InterPro" id="IPR036914">
    <property type="entry name" value="MGS-like_dom_sf"/>
</dbReference>
<dbReference type="SUPFAM" id="SSF53927">
    <property type="entry name" value="Cytidine deaminase-like"/>
    <property type="match status" value="1"/>
</dbReference>
<protein>
    <recommendedName>
        <fullName evidence="8">Bifunctional purine biosynthesis protein PurH</fullName>
    </recommendedName>
    <domain>
        <recommendedName>
            <fullName evidence="8">Phosphoribosylaminoimidazolecarboxamide formyltransferase</fullName>
            <ecNumber evidence="8">2.1.2.3</ecNumber>
        </recommendedName>
        <alternativeName>
            <fullName evidence="8">AICAR transformylase</fullName>
        </alternativeName>
    </domain>
    <domain>
        <recommendedName>
            <fullName evidence="8">IMP cyclohydrolase</fullName>
            <ecNumber evidence="8">3.5.4.10</ecNumber>
        </recommendedName>
        <alternativeName>
            <fullName evidence="8">ATIC</fullName>
        </alternativeName>
        <alternativeName>
            <fullName evidence="8">IMP synthase</fullName>
        </alternativeName>
        <alternativeName>
            <fullName evidence="8">Inosinicase</fullName>
        </alternativeName>
    </domain>
</protein>
<evidence type="ECO:0000256" key="5">
    <source>
        <dbReference type="ARBA" id="ARBA00022755"/>
    </source>
</evidence>
<dbReference type="SMART" id="SM00798">
    <property type="entry name" value="AICARFT_IMPCHas"/>
    <property type="match status" value="1"/>
</dbReference>
<dbReference type="Pfam" id="PF02142">
    <property type="entry name" value="MGS"/>
    <property type="match status" value="1"/>
</dbReference>
<comment type="caution">
    <text evidence="10">The sequence shown here is derived from an EMBL/GenBank/DDBJ whole genome shotgun (WGS) entry which is preliminary data.</text>
</comment>
<dbReference type="InterPro" id="IPR016193">
    <property type="entry name" value="Cytidine_deaminase-like"/>
</dbReference>
<dbReference type="GO" id="GO:0003937">
    <property type="term" value="F:IMP cyclohydrolase activity"/>
    <property type="evidence" value="ECO:0007669"/>
    <property type="project" value="UniProtKB-EC"/>
</dbReference>
<dbReference type="PROSITE" id="PS51855">
    <property type="entry name" value="MGS"/>
    <property type="match status" value="1"/>
</dbReference>
<comment type="pathway">
    <text evidence="2 8">Purine metabolism; IMP biosynthesis via de novo pathway; 5-formamido-1-(5-phospho-D-ribosyl)imidazole-4-carboxamide from 5-amino-1-(5-phospho-D-ribosyl)imidazole-4-carboxamide (10-formyl THF route): step 1/1.</text>
</comment>
<dbReference type="HAMAP" id="MF_00139">
    <property type="entry name" value="PurH"/>
    <property type="match status" value="1"/>
</dbReference>
<feature type="domain" description="MGS-like" evidence="9">
    <location>
        <begin position="7"/>
        <end position="159"/>
    </location>
</feature>
<dbReference type="EC" id="2.1.2.3" evidence="8"/>
<dbReference type="NCBIfam" id="NF002049">
    <property type="entry name" value="PRK00881.1"/>
    <property type="match status" value="1"/>
</dbReference>
<comment type="similarity">
    <text evidence="3 8">Belongs to the PurH family.</text>
</comment>
<dbReference type="InterPro" id="IPR011607">
    <property type="entry name" value="MGS-like_dom"/>
</dbReference>